<gene>
    <name evidence="1" type="ORF">PSON_ATCC_30995.1.T2400004</name>
</gene>
<name>A0A8S1RRZ2_9CILI</name>
<dbReference type="EMBL" id="CAJJDN010000240">
    <property type="protein sequence ID" value="CAD8129715.1"/>
    <property type="molecule type" value="Genomic_DNA"/>
</dbReference>
<organism evidence="1 2">
    <name type="scientific">Paramecium sonneborni</name>
    <dbReference type="NCBI Taxonomy" id="65129"/>
    <lineage>
        <taxon>Eukaryota</taxon>
        <taxon>Sar</taxon>
        <taxon>Alveolata</taxon>
        <taxon>Ciliophora</taxon>
        <taxon>Intramacronucleata</taxon>
        <taxon>Oligohymenophorea</taxon>
        <taxon>Peniculida</taxon>
        <taxon>Parameciidae</taxon>
        <taxon>Paramecium</taxon>
    </lineage>
</organism>
<comment type="caution">
    <text evidence="1">The sequence shown here is derived from an EMBL/GenBank/DDBJ whole genome shotgun (WGS) entry which is preliminary data.</text>
</comment>
<sequence length="103" mass="12172">MILYLIKIKKESIIIESDYTLTQKQQIKSTNNSNSQNLKQIIINILNKVHLKFQLQQHLKTIIIIIIKKLNHGQNQREYHQKQQEVNVESVIAILLFKLNLLD</sequence>
<reference evidence="1" key="1">
    <citation type="submission" date="2021-01" db="EMBL/GenBank/DDBJ databases">
        <authorList>
            <consortium name="Genoscope - CEA"/>
            <person name="William W."/>
        </authorList>
    </citation>
    <scope>NUCLEOTIDE SEQUENCE</scope>
</reference>
<evidence type="ECO:0000313" key="2">
    <source>
        <dbReference type="Proteomes" id="UP000692954"/>
    </source>
</evidence>
<accession>A0A8S1RRZ2</accession>
<keyword evidence="2" id="KW-1185">Reference proteome</keyword>
<proteinExistence type="predicted"/>
<dbReference type="AlphaFoldDB" id="A0A8S1RRZ2"/>
<dbReference type="Proteomes" id="UP000692954">
    <property type="component" value="Unassembled WGS sequence"/>
</dbReference>
<protein>
    <submittedName>
        <fullName evidence="1">Uncharacterized protein</fullName>
    </submittedName>
</protein>
<evidence type="ECO:0000313" key="1">
    <source>
        <dbReference type="EMBL" id="CAD8129715.1"/>
    </source>
</evidence>